<evidence type="ECO:0000313" key="5">
    <source>
        <dbReference type="EMBL" id="WOT39668.1"/>
    </source>
</evidence>
<reference evidence="5 6" key="2">
    <citation type="journal article" date="2024" name="Microb. Biotechnol.">
        <title>The involvement of multiple ABC transporters in daunorubicin efflux in Streptomyces coeruleorubidus.</title>
        <authorList>
            <person name="Dong J."/>
            <person name="Ning J."/>
            <person name="Tian Y."/>
            <person name="Li H."/>
            <person name="Chen H."/>
            <person name="Guan W."/>
        </authorList>
    </citation>
    <scope>NUCLEOTIDE SEQUENCE [LARGE SCALE GENOMIC DNA]</scope>
    <source>
        <strain evidence="5 6">CICC 11043</strain>
    </source>
</reference>
<dbReference type="PANTHER" id="PTHR22946">
    <property type="entry name" value="DIENELACTONE HYDROLASE DOMAIN-CONTAINING PROTEIN-RELATED"/>
    <property type="match status" value="1"/>
</dbReference>
<keyword evidence="2" id="KW-0378">Hydrolase</keyword>
<dbReference type="Gene3D" id="3.40.50.1820">
    <property type="entry name" value="alpha/beta hydrolase"/>
    <property type="match status" value="1"/>
</dbReference>
<name>A0ABZ0KPC5_STRC4</name>
<dbReference type="InterPro" id="IPR029058">
    <property type="entry name" value="AB_hydrolase_fold"/>
</dbReference>
<organism evidence="5 6">
    <name type="scientific">Streptomyces coeruleorubidus</name>
    <dbReference type="NCBI Taxonomy" id="116188"/>
    <lineage>
        <taxon>Bacteria</taxon>
        <taxon>Bacillati</taxon>
        <taxon>Actinomycetota</taxon>
        <taxon>Actinomycetes</taxon>
        <taxon>Kitasatosporales</taxon>
        <taxon>Streptomycetaceae</taxon>
        <taxon>Streptomyces</taxon>
    </lineage>
</organism>
<dbReference type="InterPro" id="IPR050261">
    <property type="entry name" value="FrsA_esterase"/>
</dbReference>
<protein>
    <submittedName>
        <fullName evidence="5">Prolyl oligopeptidase family serine peptidase</fullName>
    </submittedName>
</protein>
<evidence type="ECO:0000256" key="1">
    <source>
        <dbReference type="ARBA" id="ARBA00008645"/>
    </source>
</evidence>
<accession>A0ABZ0KPC5</accession>
<dbReference type="SUPFAM" id="SSF53474">
    <property type="entry name" value="alpha/beta-Hydrolases"/>
    <property type="match status" value="1"/>
</dbReference>
<dbReference type="InterPro" id="IPR001375">
    <property type="entry name" value="Peptidase_S9_cat"/>
</dbReference>
<dbReference type="RefSeq" id="WP_317927797.1">
    <property type="nucleotide sequence ID" value="NZ_CP137524.1"/>
</dbReference>
<evidence type="ECO:0000313" key="6">
    <source>
        <dbReference type="Proteomes" id="UP001305002"/>
    </source>
</evidence>
<evidence type="ECO:0000259" key="4">
    <source>
        <dbReference type="Pfam" id="PF00326"/>
    </source>
</evidence>
<feature type="region of interest" description="Disordered" evidence="3">
    <location>
        <begin position="41"/>
        <end position="73"/>
    </location>
</feature>
<dbReference type="Proteomes" id="UP001305002">
    <property type="component" value="Chromosome"/>
</dbReference>
<evidence type="ECO:0000256" key="3">
    <source>
        <dbReference type="SAM" id="MobiDB-lite"/>
    </source>
</evidence>
<reference evidence="5 6" key="1">
    <citation type="journal article" date="2021" name="J. Microbiol. Biotechnol.">
        <title>An Efficient Markerless Deletion System Suitable for the Industrial Strains of Streptomyces.</title>
        <authorList>
            <person name="Dong J."/>
            <person name="Wei J."/>
            <person name="Li H."/>
            <person name="Zhao S."/>
            <person name="Guan W."/>
        </authorList>
    </citation>
    <scope>NUCLEOTIDE SEQUENCE [LARGE SCALE GENOMIC DNA]</scope>
    <source>
        <strain evidence="5 6">CICC 11043</strain>
    </source>
</reference>
<keyword evidence="6" id="KW-1185">Reference proteome</keyword>
<proteinExistence type="inferred from homology"/>
<comment type="similarity">
    <text evidence="1">Belongs to the AB hydrolase superfamily.</text>
</comment>
<evidence type="ECO:0000256" key="2">
    <source>
        <dbReference type="ARBA" id="ARBA00022801"/>
    </source>
</evidence>
<feature type="domain" description="Peptidase S9 prolyl oligopeptidase catalytic" evidence="4">
    <location>
        <begin position="154"/>
        <end position="354"/>
    </location>
</feature>
<dbReference type="PANTHER" id="PTHR22946:SF9">
    <property type="entry name" value="POLYKETIDE TRANSFERASE AF380"/>
    <property type="match status" value="1"/>
</dbReference>
<dbReference type="Pfam" id="PF00326">
    <property type="entry name" value="Peptidase_S9"/>
    <property type="match status" value="1"/>
</dbReference>
<dbReference type="EMBL" id="CP137524">
    <property type="protein sequence ID" value="WOT39668.1"/>
    <property type="molecule type" value="Genomic_DNA"/>
</dbReference>
<gene>
    <name evidence="5" type="ORF">R5U08_38615</name>
</gene>
<sequence length="357" mass="38397">MRLPASWTVRGATMDRMRLRGTAWVTAGMLLAVAIGCTGGGGEGAAEPPRTSARATSELPRTTPAPTPADPVSLPALMQRKHTGSGLRLGAVLDRTSAYTRYAVTYEANGLTISGIMNIPEGKGPFPALVLAHGYIDPDVYFSGQGMPREQDRLARSGYVVLHTDYRNHARSDDDPGNDVGLRLGYTEDVIGAALALRDSGRPEIDGDRIGLFGRSMGGGVVYNALVVAPGLFDAAVVYAPVSARPEENIDHFQRPEGDPLVAEIEEEHGTPEENPAFWRAVSPLTYVDRVTEPLLIQHGTADDTCPLTWSRQVAAAFEKGGKDVDLRTHAGEGHTFGPKWPASMDLTEAFFARHLR</sequence>